<accession>E5YAH2</accession>
<dbReference type="Proteomes" id="UP000006034">
    <property type="component" value="Unassembled WGS sequence"/>
</dbReference>
<dbReference type="SUPFAM" id="SSF52141">
    <property type="entry name" value="Uracil-DNA glycosylase-like"/>
    <property type="match status" value="1"/>
</dbReference>
<evidence type="ECO:0000313" key="2">
    <source>
        <dbReference type="Proteomes" id="UP000006034"/>
    </source>
</evidence>
<dbReference type="eggNOG" id="ENOG5031AR0">
    <property type="taxonomic scope" value="Bacteria"/>
</dbReference>
<name>E5YAH2_BILW3</name>
<dbReference type="AlphaFoldDB" id="E5YAH2"/>
<dbReference type="RefSeq" id="WP_005029732.1">
    <property type="nucleotide sequence ID" value="NZ_KE150238.1"/>
</dbReference>
<proteinExistence type="predicted"/>
<evidence type="ECO:0000313" key="1">
    <source>
        <dbReference type="EMBL" id="EFV42984.1"/>
    </source>
</evidence>
<organism evidence="1 2">
    <name type="scientific">Bilophila wadsworthia (strain 3_1_6)</name>
    <dbReference type="NCBI Taxonomy" id="563192"/>
    <lineage>
        <taxon>Bacteria</taxon>
        <taxon>Pseudomonadati</taxon>
        <taxon>Thermodesulfobacteriota</taxon>
        <taxon>Desulfovibrionia</taxon>
        <taxon>Desulfovibrionales</taxon>
        <taxon>Desulfovibrionaceae</taxon>
        <taxon>Bilophila</taxon>
    </lineage>
</organism>
<comment type="caution">
    <text evidence="1">The sequence shown here is derived from an EMBL/GenBank/DDBJ whole genome shotgun (WGS) entry which is preliminary data.</text>
</comment>
<keyword evidence="2" id="KW-1185">Reference proteome</keyword>
<gene>
    <name evidence="1" type="ORF">HMPREF0179_03193</name>
</gene>
<evidence type="ECO:0008006" key="3">
    <source>
        <dbReference type="Google" id="ProtNLM"/>
    </source>
</evidence>
<reference evidence="1 2" key="1">
    <citation type="submission" date="2010-10" db="EMBL/GenBank/DDBJ databases">
        <authorList>
            <consortium name="The Broad Institute Genome Sequencing Platform"/>
            <person name="Ward D."/>
            <person name="Earl A."/>
            <person name="Feldgarden M."/>
            <person name="Young S.K."/>
            <person name="Gargeya S."/>
            <person name="Zeng Q."/>
            <person name="Alvarado L."/>
            <person name="Berlin A."/>
            <person name="Bochicchio J."/>
            <person name="Chapman S.B."/>
            <person name="Chen Z."/>
            <person name="Freedman E."/>
            <person name="Gellesch M."/>
            <person name="Goldberg J."/>
            <person name="Griggs A."/>
            <person name="Gujja S."/>
            <person name="Heilman E."/>
            <person name="Heiman D."/>
            <person name="Howarth C."/>
            <person name="Mehta T."/>
            <person name="Neiman D."/>
            <person name="Pearson M."/>
            <person name="Roberts A."/>
            <person name="Saif S."/>
            <person name="Shea T."/>
            <person name="Shenoy N."/>
            <person name="Sisk P."/>
            <person name="Stolte C."/>
            <person name="Sykes S."/>
            <person name="White J."/>
            <person name="Yandava C."/>
            <person name="Allen-Vercoe E."/>
            <person name="Sibley C."/>
            <person name="Ambrose C.E."/>
            <person name="Strauss J."/>
            <person name="Daigneault M."/>
            <person name="Haas B."/>
            <person name="Nusbaum C."/>
            <person name="Birren B."/>
        </authorList>
    </citation>
    <scope>NUCLEOTIDE SEQUENCE [LARGE SCALE GENOMIC DNA]</scope>
    <source>
        <strain evidence="1 2">3_1_6</strain>
    </source>
</reference>
<sequence length="211" mass="23931">MTTATDTFRQHLQETQAIHFLPYVGDGYADARPRILMIGEANHGTAPDGADRTYTDGVVRRALQDAAEGNGNHWVRYIRNISAMLTGNAYGGSNAVWDTVAYGVFFQHMETETHRNRSRATPEEIALGRGAFFAMLDVLKPDFVIVWGLTLFKQHWLSPESGITMLAPGLCAYVFTDRPDVRIWHCHHPSRDFSHVSEHQKWEAVRKLHIR</sequence>
<protein>
    <recommendedName>
        <fullName evidence="3">Uracil-DNA glycosylase-like domain-containing protein</fullName>
    </recommendedName>
</protein>
<dbReference type="OrthoDB" id="9943822at2"/>
<dbReference type="InterPro" id="IPR036895">
    <property type="entry name" value="Uracil-DNA_glycosylase-like_sf"/>
</dbReference>
<dbReference type="GeneID" id="78084350"/>
<dbReference type="HOGENOM" id="CLU_1298139_0_0_7"/>
<reference evidence="1 2" key="2">
    <citation type="submission" date="2013-04" db="EMBL/GenBank/DDBJ databases">
        <title>The Genome Sequence of Bilophila wadsworthia 3_1_6.</title>
        <authorList>
            <consortium name="The Broad Institute Genomics Platform"/>
            <person name="Earl A."/>
            <person name="Ward D."/>
            <person name="Feldgarden M."/>
            <person name="Gevers D."/>
            <person name="Sibley C."/>
            <person name="Strauss J."/>
            <person name="Allen-Vercoe E."/>
            <person name="Walker B."/>
            <person name="Young S."/>
            <person name="Zeng Q."/>
            <person name="Gargeya S."/>
            <person name="Fitzgerald M."/>
            <person name="Haas B."/>
            <person name="Abouelleil A."/>
            <person name="Allen A.W."/>
            <person name="Alvarado L."/>
            <person name="Arachchi H.M."/>
            <person name="Berlin A.M."/>
            <person name="Chapman S.B."/>
            <person name="Gainer-Dewar J."/>
            <person name="Goldberg J."/>
            <person name="Griggs A."/>
            <person name="Gujja S."/>
            <person name="Hansen M."/>
            <person name="Howarth C."/>
            <person name="Imamovic A."/>
            <person name="Ireland A."/>
            <person name="Larimer J."/>
            <person name="McCowan C."/>
            <person name="Murphy C."/>
            <person name="Pearson M."/>
            <person name="Poon T.W."/>
            <person name="Priest M."/>
            <person name="Roberts A."/>
            <person name="Saif S."/>
            <person name="Shea T."/>
            <person name="Sisk P."/>
            <person name="Sykes S."/>
            <person name="Wortman J."/>
            <person name="Nusbaum C."/>
            <person name="Birren B."/>
        </authorList>
    </citation>
    <scope>NUCLEOTIDE SEQUENCE [LARGE SCALE GENOMIC DNA]</scope>
    <source>
        <strain evidence="1 2">3_1_6</strain>
    </source>
</reference>
<dbReference type="EMBL" id="ADCP02000001">
    <property type="protein sequence ID" value="EFV42984.1"/>
    <property type="molecule type" value="Genomic_DNA"/>
</dbReference>